<accession>A0A484Z637</accession>
<protein>
    <submittedName>
        <fullName evidence="1">Uncharacterized protein</fullName>
    </submittedName>
</protein>
<proteinExistence type="predicted"/>
<evidence type="ECO:0000313" key="1">
    <source>
        <dbReference type="EMBL" id="VFS43857.1"/>
    </source>
</evidence>
<reference evidence="1 2" key="1">
    <citation type="submission" date="2019-03" db="EMBL/GenBank/DDBJ databases">
        <authorList>
            <consortium name="Pathogen Informatics"/>
        </authorList>
    </citation>
    <scope>NUCLEOTIDE SEQUENCE [LARGE SCALE GENOMIC DNA]</scope>
    <source>
        <strain evidence="1 2">NCTC12126</strain>
    </source>
</reference>
<organism evidence="1 2">
    <name type="scientific">Enterobacter cancerogenus</name>
    <dbReference type="NCBI Taxonomy" id="69218"/>
    <lineage>
        <taxon>Bacteria</taxon>
        <taxon>Pseudomonadati</taxon>
        <taxon>Pseudomonadota</taxon>
        <taxon>Gammaproteobacteria</taxon>
        <taxon>Enterobacterales</taxon>
        <taxon>Enterobacteriaceae</taxon>
        <taxon>Enterobacter</taxon>
        <taxon>Enterobacter cloacae complex</taxon>
    </lineage>
</organism>
<sequence>MFSCPGSRLITAPSRTPESMSGATLWLSNGGQVLDAAGMRAARLSDGGSQGSSGSGHTSSNFLCRLRAVCCHAFSGTIHPDGETDPANAFLLRPAAGLAARCPPASQVERRRRQFSLPSGSDCPPGQQMVPAPYAGGTRIARQTGLINRGTRLKQIVDLV</sequence>
<dbReference type="Proteomes" id="UP000351155">
    <property type="component" value="Unassembled WGS sequence"/>
</dbReference>
<name>A0A484Z637_9ENTR</name>
<evidence type="ECO:0000313" key="2">
    <source>
        <dbReference type="Proteomes" id="UP000351155"/>
    </source>
</evidence>
<dbReference type="AlphaFoldDB" id="A0A484Z637"/>
<dbReference type="EMBL" id="CAADIW010000069">
    <property type="protein sequence ID" value="VFS43857.1"/>
    <property type="molecule type" value="Genomic_DNA"/>
</dbReference>
<gene>
    <name evidence="1" type="ORF">NCTC12126_05123</name>
</gene>